<dbReference type="Gene3D" id="1.25.40.1010">
    <property type="match status" value="1"/>
</dbReference>
<accession>A0A1B9H3J4</accession>
<proteinExistence type="predicted"/>
<feature type="repeat" description="TPR" evidence="3">
    <location>
        <begin position="238"/>
        <end position="271"/>
    </location>
</feature>
<dbReference type="STRING" id="1296120.A0A1B9H3J4"/>
<gene>
    <name evidence="5" type="ORF">I316_00059</name>
</gene>
<evidence type="ECO:0000256" key="4">
    <source>
        <dbReference type="SAM" id="MobiDB-lite"/>
    </source>
</evidence>
<dbReference type="PANTHER" id="PTHR22767:SF2">
    <property type="entry name" value="N(ALPHA)-ACETYLTRANSFERASE 15_16, ISOFORM A"/>
    <property type="match status" value="1"/>
</dbReference>
<dbReference type="InterPro" id="IPR011990">
    <property type="entry name" value="TPR-like_helical_dom_sf"/>
</dbReference>
<dbReference type="PIRSF" id="PIRSF000422">
    <property type="entry name" value="N-terminal-AcTrfase-A_aux_su"/>
    <property type="match status" value="1"/>
</dbReference>
<dbReference type="PROSITE" id="PS50005">
    <property type="entry name" value="TPR"/>
    <property type="match status" value="1"/>
</dbReference>
<reference evidence="5 6" key="1">
    <citation type="submission" date="2013-07" db="EMBL/GenBank/DDBJ databases">
        <title>The Genome Sequence of Cryptococcus heveanensis BCC8398.</title>
        <authorList>
            <consortium name="The Broad Institute Genome Sequencing Platform"/>
            <person name="Cuomo C."/>
            <person name="Litvintseva A."/>
            <person name="Chen Y."/>
            <person name="Heitman J."/>
            <person name="Sun S."/>
            <person name="Springer D."/>
            <person name="Dromer F."/>
            <person name="Young S.K."/>
            <person name="Zeng Q."/>
            <person name="Gargeya S."/>
            <person name="Fitzgerald M."/>
            <person name="Abouelleil A."/>
            <person name="Alvarado L."/>
            <person name="Berlin A.M."/>
            <person name="Chapman S.B."/>
            <person name="Dewar J."/>
            <person name="Goldberg J."/>
            <person name="Griggs A."/>
            <person name="Gujja S."/>
            <person name="Hansen M."/>
            <person name="Howarth C."/>
            <person name="Imamovic A."/>
            <person name="Larimer J."/>
            <person name="McCowan C."/>
            <person name="Murphy C."/>
            <person name="Pearson M."/>
            <person name="Priest M."/>
            <person name="Roberts A."/>
            <person name="Saif S."/>
            <person name="Shea T."/>
            <person name="Sykes S."/>
            <person name="Wortman J."/>
            <person name="Nusbaum C."/>
            <person name="Birren B."/>
        </authorList>
    </citation>
    <scope>NUCLEOTIDE SEQUENCE [LARGE SCALE GENOMIC DNA]</scope>
    <source>
        <strain evidence="5 6">BCC8398</strain>
    </source>
</reference>
<dbReference type="OrthoDB" id="10263032at2759"/>
<evidence type="ECO:0000313" key="5">
    <source>
        <dbReference type="EMBL" id="OCF37835.1"/>
    </source>
</evidence>
<dbReference type="PANTHER" id="PTHR22767">
    <property type="entry name" value="N-TERMINAL ACETYLTRANSFERASE-RELATED"/>
    <property type="match status" value="1"/>
</dbReference>
<keyword evidence="6" id="KW-1185">Reference proteome</keyword>
<name>A0A1B9H3J4_9TREE</name>
<dbReference type="Gene3D" id="1.25.40.1040">
    <property type="match status" value="1"/>
</dbReference>
<feature type="region of interest" description="Disordered" evidence="4">
    <location>
        <begin position="614"/>
        <end position="650"/>
    </location>
</feature>
<dbReference type="InterPro" id="IPR019734">
    <property type="entry name" value="TPR_rpt"/>
</dbReference>
<evidence type="ECO:0000256" key="3">
    <source>
        <dbReference type="PROSITE-ProRule" id="PRU00339"/>
    </source>
</evidence>
<keyword evidence="5" id="KW-0808">Transferase</keyword>
<dbReference type="InterPro" id="IPR021183">
    <property type="entry name" value="NatA_aux_su"/>
</dbReference>
<keyword evidence="1" id="KW-0677">Repeat</keyword>
<organism evidence="5 6">
    <name type="scientific">Kwoniella heveanensis BCC8398</name>
    <dbReference type="NCBI Taxonomy" id="1296120"/>
    <lineage>
        <taxon>Eukaryota</taxon>
        <taxon>Fungi</taxon>
        <taxon>Dikarya</taxon>
        <taxon>Basidiomycota</taxon>
        <taxon>Agaricomycotina</taxon>
        <taxon>Tremellomycetes</taxon>
        <taxon>Tremellales</taxon>
        <taxon>Cryptococcaceae</taxon>
        <taxon>Kwoniella</taxon>
    </lineage>
</organism>
<dbReference type="SMART" id="SM00028">
    <property type="entry name" value="TPR"/>
    <property type="match status" value="5"/>
</dbReference>
<dbReference type="Pfam" id="PF12569">
    <property type="entry name" value="NatA_aux_su"/>
    <property type="match status" value="1"/>
</dbReference>
<dbReference type="EMBL" id="KI669492">
    <property type="protein sequence ID" value="OCF37835.1"/>
    <property type="molecule type" value="Genomic_DNA"/>
</dbReference>
<dbReference type="GO" id="GO:0031415">
    <property type="term" value="C:NatA complex"/>
    <property type="evidence" value="ECO:0007669"/>
    <property type="project" value="TreeGrafter"/>
</dbReference>
<evidence type="ECO:0000256" key="1">
    <source>
        <dbReference type="ARBA" id="ARBA00022737"/>
    </source>
</evidence>
<dbReference type="SUPFAM" id="SSF48452">
    <property type="entry name" value="TPR-like"/>
    <property type="match status" value="3"/>
</dbReference>
<dbReference type="AlphaFoldDB" id="A0A1B9H3J4"/>
<evidence type="ECO:0000256" key="2">
    <source>
        <dbReference type="ARBA" id="ARBA00022803"/>
    </source>
</evidence>
<sequence length="875" mass="97735">MAATIPKHRALPDKENKLFRELLMQYEMKQYKKGIKAADTILKKFPNHGETLALKALTLHASLPEPLTVSAVPKKEESEAMARLAVKKDITSHITWHVLGILAKSRKDWDEASRAFAMARKQDSDNIPLIRDSISLFTHTRQYSAAVAARHHYLLLRPQIRASWLGLMIAHQLNGDLEEALEVYNGYLSTLQKDGATGPEKSQVLLHVIKICIEAGKDQEGLDKLRQGVRDGVISPRADDLTLPAQMLTNLGRQEEALQTYQELLEQNPDNLEYYRGYLKSKGIDMTGEITADSREKILETLSSFAETFPRSSAPKRLALDVAEGDKFAELARAYIVKGLERGVPSLFVDVKGVYSDSAKLNAVGEIVEEIVSKLEKEKSLNDDGSISPPTVLLWAYYYLALHLSHPLHPNPSHTRSLKLLDLALAHTPTLPELYMAKAMVLKRAGDALGAAYEMEKARLLDGQDRFLNGKAAKYWLRAGEITKAEELLAMFTKKDLTPVQDLTDLQCLWFLQEEGDAYKRNGNLAMALKRYQALAKVFQEYEDDQYDFHTYCMRRMTFSAYISLMRYEDQLRSHPGYFKGALSGIEIYLNVHDDPSITEEKLSAEDEAERKKAAKKAQKAEQKAKKAAAATGDKNDPVVPDEDPTGMKLLKTETPLDDALRLWKPLERLAGQRIETWLAGYEIYSRKKLYLAALRCLNNAHALSPHNADLHVQLLNFKRLTSDALSISGNGNEAQIKQVIDAQLPALLPSESLQQYNDSFLARGDVTPTSPEEIFAVARGKLEIEPKDIEGAVSVLSKLGDEGVPPSIEIMGKALKYIQRHVAGQDADGAVESLRSKFAGRSRLASVFKSAEEKQAYRERLEKVAAEENGVGEA</sequence>
<evidence type="ECO:0000313" key="6">
    <source>
        <dbReference type="Proteomes" id="UP000092666"/>
    </source>
</evidence>
<protein>
    <submittedName>
        <fullName evidence="5">Peptide alpha-N-acetyltransferase</fullName>
    </submittedName>
</protein>
<dbReference type="GO" id="GO:0016740">
    <property type="term" value="F:transferase activity"/>
    <property type="evidence" value="ECO:0007669"/>
    <property type="project" value="UniProtKB-KW"/>
</dbReference>
<dbReference type="Proteomes" id="UP000092666">
    <property type="component" value="Unassembled WGS sequence"/>
</dbReference>
<reference evidence="6" key="2">
    <citation type="submission" date="2013-12" db="EMBL/GenBank/DDBJ databases">
        <title>Evolution of pathogenesis and genome organization in the Tremellales.</title>
        <authorList>
            <person name="Cuomo C."/>
            <person name="Litvintseva A."/>
            <person name="Heitman J."/>
            <person name="Chen Y."/>
            <person name="Sun S."/>
            <person name="Springer D."/>
            <person name="Dromer F."/>
            <person name="Young S."/>
            <person name="Zeng Q."/>
            <person name="Chapman S."/>
            <person name="Gujja S."/>
            <person name="Saif S."/>
            <person name="Birren B."/>
        </authorList>
    </citation>
    <scope>NUCLEOTIDE SEQUENCE [LARGE SCALE GENOMIC DNA]</scope>
    <source>
        <strain evidence="6">BCC8398</strain>
    </source>
</reference>
<keyword evidence="2 3" id="KW-0802">TPR repeat</keyword>